<accession>A0ABQ5AYC9</accession>
<dbReference type="Proteomes" id="UP001151760">
    <property type="component" value="Unassembled WGS sequence"/>
</dbReference>
<organism evidence="1 2">
    <name type="scientific">Tanacetum coccineum</name>
    <dbReference type="NCBI Taxonomy" id="301880"/>
    <lineage>
        <taxon>Eukaryota</taxon>
        <taxon>Viridiplantae</taxon>
        <taxon>Streptophyta</taxon>
        <taxon>Embryophyta</taxon>
        <taxon>Tracheophyta</taxon>
        <taxon>Spermatophyta</taxon>
        <taxon>Magnoliopsida</taxon>
        <taxon>eudicotyledons</taxon>
        <taxon>Gunneridae</taxon>
        <taxon>Pentapetalae</taxon>
        <taxon>asterids</taxon>
        <taxon>campanulids</taxon>
        <taxon>Asterales</taxon>
        <taxon>Asteraceae</taxon>
        <taxon>Asteroideae</taxon>
        <taxon>Anthemideae</taxon>
        <taxon>Anthemidinae</taxon>
        <taxon>Tanacetum</taxon>
    </lineage>
</organism>
<evidence type="ECO:0000313" key="2">
    <source>
        <dbReference type="Proteomes" id="UP001151760"/>
    </source>
</evidence>
<reference evidence="1" key="2">
    <citation type="submission" date="2022-01" db="EMBL/GenBank/DDBJ databases">
        <authorList>
            <person name="Yamashiro T."/>
            <person name="Shiraishi A."/>
            <person name="Satake H."/>
            <person name="Nakayama K."/>
        </authorList>
    </citation>
    <scope>NUCLEOTIDE SEQUENCE</scope>
</reference>
<evidence type="ECO:0000313" key="1">
    <source>
        <dbReference type="EMBL" id="GJT06119.1"/>
    </source>
</evidence>
<dbReference type="EMBL" id="BQNB010012641">
    <property type="protein sequence ID" value="GJT06119.1"/>
    <property type="molecule type" value="Genomic_DNA"/>
</dbReference>
<gene>
    <name evidence="1" type="ORF">Tco_0840581</name>
</gene>
<keyword evidence="2" id="KW-1185">Reference proteome</keyword>
<sequence length="342" mass="39474">MLYQLAALPQTIVDQDATSSSNSHTTQETQTPIIFYDAEEENHDIKVTHMGNDPYFGIPIPEVTSDPSSSSDVNVRHLWPPNHQVFCSTIAKWTKDHPLSIYSEVWEIVPPPDKAFVITLKWIYKVKLDELGDADHAGCQDTRRNTSGSIQVLVLLIPMLSKPARGKGVDVYLIVFLAFFEFDAMYFHNLGKKVESKTLKSAWTEKDHIDNPLERKKLMRLSKVCLWERFPKNSKKFPSTSDTEERLSRNDEVFKVKELSERCNNTALHINKIKKSYEQVGPESRKIQDAKFQEGRRDNAWSMILQEAQDHNVKYKYQGTCSIQKSMIHYNNILKRKSRVRA</sequence>
<comment type="caution">
    <text evidence="1">The sequence shown here is derived from an EMBL/GenBank/DDBJ whole genome shotgun (WGS) entry which is preliminary data.</text>
</comment>
<proteinExistence type="predicted"/>
<name>A0ABQ5AYC9_9ASTR</name>
<protein>
    <submittedName>
        <fullName evidence="1">Uncharacterized protein</fullName>
    </submittedName>
</protein>
<reference evidence="1" key="1">
    <citation type="journal article" date="2022" name="Int. J. Mol. Sci.">
        <title>Draft Genome of Tanacetum Coccineum: Genomic Comparison of Closely Related Tanacetum-Family Plants.</title>
        <authorList>
            <person name="Yamashiro T."/>
            <person name="Shiraishi A."/>
            <person name="Nakayama K."/>
            <person name="Satake H."/>
        </authorList>
    </citation>
    <scope>NUCLEOTIDE SEQUENCE</scope>
</reference>